<dbReference type="Pfam" id="PF00773">
    <property type="entry name" value="RNB"/>
    <property type="match status" value="1"/>
</dbReference>
<sequence>MALYFSVEDLVERALRSAKRMASESEASPSSSFDTLESSLLQFSHHFGLNIPLYTHFTSPIRRYADLLVHRQLADILSIGHWHCPLPKRLEGSSAPNTPPHLP</sequence>
<feature type="domain" description="RNB" evidence="1">
    <location>
        <begin position="33"/>
        <end position="78"/>
    </location>
</feature>
<dbReference type="InterPro" id="IPR012340">
    <property type="entry name" value="NA-bd_OB-fold"/>
</dbReference>
<keyword evidence="3" id="KW-1185">Reference proteome</keyword>
<organism evidence="2 3">
    <name type="scientific">Dibothriocephalus latus</name>
    <name type="common">Fish tapeworm</name>
    <name type="synonym">Diphyllobothrium latum</name>
    <dbReference type="NCBI Taxonomy" id="60516"/>
    <lineage>
        <taxon>Eukaryota</taxon>
        <taxon>Metazoa</taxon>
        <taxon>Spiralia</taxon>
        <taxon>Lophotrochozoa</taxon>
        <taxon>Platyhelminthes</taxon>
        <taxon>Cestoda</taxon>
        <taxon>Eucestoda</taxon>
        <taxon>Diphyllobothriidea</taxon>
        <taxon>Diphyllobothriidae</taxon>
        <taxon>Dibothriocephalus</taxon>
    </lineage>
</organism>
<dbReference type="GO" id="GO:0000175">
    <property type="term" value="F:3'-5'-RNA exonuclease activity"/>
    <property type="evidence" value="ECO:0007669"/>
    <property type="project" value="TreeGrafter"/>
</dbReference>
<name>A0A3P6QVH8_DIBLA</name>
<dbReference type="Proteomes" id="UP000281553">
    <property type="component" value="Unassembled WGS sequence"/>
</dbReference>
<dbReference type="InterPro" id="IPR001900">
    <property type="entry name" value="RNase_II/R"/>
</dbReference>
<dbReference type="SUPFAM" id="SSF50249">
    <property type="entry name" value="Nucleic acid-binding proteins"/>
    <property type="match status" value="1"/>
</dbReference>
<dbReference type="GO" id="GO:0006402">
    <property type="term" value="P:mRNA catabolic process"/>
    <property type="evidence" value="ECO:0007669"/>
    <property type="project" value="TreeGrafter"/>
</dbReference>
<feature type="non-terminal residue" evidence="2">
    <location>
        <position position="103"/>
    </location>
</feature>
<protein>
    <recommendedName>
        <fullName evidence="1">RNB domain-containing protein</fullName>
    </recommendedName>
</protein>
<evidence type="ECO:0000313" key="3">
    <source>
        <dbReference type="Proteomes" id="UP000281553"/>
    </source>
</evidence>
<evidence type="ECO:0000259" key="1">
    <source>
        <dbReference type="Pfam" id="PF00773"/>
    </source>
</evidence>
<dbReference type="InterPro" id="IPR022966">
    <property type="entry name" value="RNase_II/R_CS"/>
</dbReference>
<reference evidence="2 3" key="1">
    <citation type="submission" date="2018-11" db="EMBL/GenBank/DDBJ databases">
        <authorList>
            <consortium name="Pathogen Informatics"/>
        </authorList>
    </citation>
    <scope>NUCLEOTIDE SEQUENCE [LARGE SCALE GENOMIC DNA]</scope>
</reference>
<dbReference type="GO" id="GO:0003723">
    <property type="term" value="F:RNA binding"/>
    <property type="evidence" value="ECO:0007669"/>
    <property type="project" value="InterPro"/>
</dbReference>
<proteinExistence type="predicted"/>
<dbReference type="EMBL" id="UYRU01009934">
    <property type="protein sequence ID" value="VDK44705.1"/>
    <property type="molecule type" value="Genomic_DNA"/>
</dbReference>
<evidence type="ECO:0000313" key="2">
    <source>
        <dbReference type="EMBL" id="VDK44705.1"/>
    </source>
</evidence>
<accession>A0A3P6QVH8</accession>
<dbReference type="PROSITE" id="PS01175">
    <property type="entry name" value="RIBONUCLEASE_II"/>
    <property type="match status" value="1"/>
</dbReference>
<dbReference type="PANTHER" id="PTHR23355">
    <property type="entry name" value="RIBONUCLEASE"/>
    <property type="match status" value="1"/>
</dbReference>
<dbReference type="InterPro" id="IPR050180">
    <property type="entry name" value="RNR_Ribonuclease"/>
</dbReference>
<gene>
    <name evidence="2" type="ORF">DILT_LOCUS1451</name>
</gene>
<dbReference type="OrthoDB" id="372421at2759"/>
<dbReference type="PANTHER" id="PTHR23355:SF9">
    <property type="entry name" value="DIS3-LIKE EXONUCLEASE 2"/>
    <property type="match status" value="1"/>
</dbReference>
<dbReference type="AlphaFoldDB" id="A0A3P6QVH8"/>